<reference evidence="1 2" key="1">
    <citation type="submission" date="2023-08" db="EMBL/GenBank/DDBJ databases">
        <title>Black Yeasts Isolated from many extreme environments.</title>
        <authorList>
            <person name="Coleine C."/>
            <person name="Stajich J.E."/>
            <person name="Selbmann L."/>
        </authorList>
    </citation>
    <scope>NUCLEOTIDE SEQUENCE [LARGE SCALE GENOMIC DNA]</scope>
    <source>
        <strain evidence="1 2">CCFEE 5935</strain>
    </source>
</reference>
<gene>
    <name evidence="1" type="ORF">LTR77_007815</name>
</gene>
<name>A0AAV9P3M2_9PEZI</name>
<dbReference type="AlphaFoldDB" id="A0AAV9P3M2"/>
<comment type="caution">
    <text evidence="1">The sequence shown here is derived from an EMBL/GenBank/DDBJ whole genome shotgun (WGS) entry which is preliminary data.</text>
</comment>
<evidence type="ECO:0000313" key="2">
    <source>
        <dbReference type="Proteomes" id="UP001337655"/>
    </source>
</evidence>
<accession>A0AAV9P3M2</accession>
<proteinExistence type="predicted"/>
<organism evidence="1 2">
    <name type="scientific">Saxophila tyrrhenica</name>
    <dbReference type="NCBI Taxonomy" id="1690608"/>
    <lineage>
        <taxon>Eukaryota</taxon>
        <taxon>Fungi</taxon>
        <taxon>Dikarya</taxon>
        <taxon>Ascomycota</taxon>
        <taxon>Pezizomycotina</taxon>
        <taxon>Dothideomycetes</taxon>
        <taxon>Dothideomycetidae</taxon>
        <taxon>Mycosphaerellales</taxon>
        <taxon>Extremaceae</taxon>
        <taxon>Saxophila</taxon>
    </lineage>
</organism>
<protein>
    <submittedName>
        <fullName evidence="1">Uncharacterized protein</fullName>
    </submittedName>
</protein>
<dbReference type="RefSeq" id="XP_064656893.1">
    <property type="nucleotide sequence ID" value="XM_064805051.1"/>
</dbReference>
<dbReference type="GeneID" id="89929150"/>
<keyword evidence="2" id="KW-1185">Reference proteome</keyword>
<sequence length="151" mass="17185">MDWEQMLSGPKLDYTTKPFQDAHMAFSIDTLEAVFPFITTCLAVGTALSDEKVHRFLDSMIHLLSIKTTYKQTDNNEGFTILDTTTPGNTRHAFFFYAAREVEPDYDALDDDPDNWPEELIFPEHTLLGPKTYARATAYQLRGRGPEANDD</sequence>
<evidence type="ECO:0000313" key="1">
    <source>
        <dbReference type="EMBL" id="KAK5167085.1"/>
    </source>
</evidence>
<dbReference type="EMBL" id="JAVRRT010000012">
    <property type="protein sequence ID" value="KAK5167085.1"/>
    <property type="molecule type" value="Genomic_DNA"/>
</dbReference>
<dbReference type="Proteomes" id="UP001337655">
    <property type="component" value="Unassembled WGS sequence"/>
</dbReference>